<dbReference type="GO" id="GO:0004222">
    <property type="term" value="F:metalloendopeptidase activity"/>
    <property type="evidence" value="ECO:0007669"/>
    <property type="project" value="InterPro"/>
</dbReference>
<evidence type="ECO:0000313" key="3">
    <source>
        <dbReference type="WBParaSite" id="Pan_g11955.t1"/>
    </source>
</evidence>
<reference evidence="3" key="2">
    <citation type="submission" date="2020-10" db="UniProtKB">
        <authorList>
            <consortium name="WormBaseParasite"/>
        </authorList>
    </citation>
    <scope>IDENTIFICATION</scope>
</reference>
<dbReference type="WBParaSite" id="Pan_g11955.t1">
    <property type="protein sequence ID" value="Pan_g11955.t1"/>
    <property type="gene ID" value="Pan_g11955"/>
</dbReference>
<dbReference type="Gene3D" id="3.40.390.10">
    <property type="entry name" value="Collagenase (Catalytic Domain)"/>
    <property type="match status" value="1"/>
</dbReference>
<dbReference type="SUPFAM" id="SSF55486">
    <property type="entry name" value="Metalloproteases ('zincins'), catalytic domain"/>
    <property type="match status" value="1"/>
</dbReference>
<sequence length="244" mass="27222">MFGYLFITFCDEFVVTIFFRFATKAVDNIIAGVRKMLEEVPWIKNNKQTYAGFTEKMNKLTKIIGYPDGLDDQARLDRLHADFALSANETLNSLYLKSSKFLAKSILDDRVVRRLNVASTNAVYNPFGNRIIIHLGRLQMNSQNDIPAAIYGSLGAVIGHEIIHGFDGSSVLVDYGHINPWMSPSGKVSFDSMAHCVINEYNELNYTDPNGQFYKVNGVQTAGENVADNSGLRAAYNAFLSDPE</sequence>
<dbReference type="InterPro" id="IPR000718">
    <property type="entry name" value="Peptidase_M13"/>
</dbReference>
<dbReference type="PANTHER" id="PTHR11733:SF164">
    <property type="entry name" value="NEPRILYSIN"/>
    <property type="match status" value="1"/>
</dbReference>
<dbReference type="InterPro" id="IPR024079">
    <property type="entry name" value="MetalloPept_cat_dom_sf"/>
</dbReference>
<keyword evidence="2" id="KW-1185">Reference proteome</keyword>
<dbReference type="PRINTS" id="PR00786">
    <property type="entry name" value="NEPRILYSIN"/>
</dbReference>
<evidence type="ECO:0000259" key="1">
    <source>
        <dbReference type="Pfam" id="PF01431"/>
    </source>
</evidence>
<dbReference type="Gene3D" id="1.10.1380.10">
    <property type="entry name" value="Neutral endopeptidase , domain2"/>
    <property type="match status" value="1"/>
</dbReference>
<dbReference type="GO" id="GO:0005886">
    <property type="term" value="C:plasma membrane"/>
    <property type="evidence" value="ECO:0007669"/>
    <property type="project" value="TreeGrafter"/>
</dbReference>
<dbReference type="PROSITE" id="PS51885">
    <property type="entry name" value="NEPRILYSIN"/>
    <property type="match status" value="1"/>
</dbReference>
<dbReference type="InterPro" id="IPR042089">
    <property type="entry name" value="Peptidase_M13_dom_2"/>
</dbReference>
<protein>
    <submittedName>
        <fullName evidence="3">Peptidase_M13 domain-containing protein</fullName>
    </submittedName>
</protein>
<dbReference type="AlphaFoldDB" id="A0A7E4ZR02"/>
<reference evidence="2" key="1">
    <citation type="journal article" date="2013" name="Genetics">
        <title>The draft genome and transcriptome of Panagrellus redivivus are shaped by the harsh demands of a free-living lifestyle.</title>
        <authorList>
            <person name="Srinivasan J."/>
            <person name="Dillman A.R."/>
            <person name="Macchietto M.G."/>
            <person name="Heikkinen L."/>
            <person name="Lakso M."/>
            <person name="Fracchia K.M."/>
            <person name="Antoshechkin I."/>
            <person name="Mortazavi A."/>
            <person name="Wong G."/>
            <person name="Sternberg P.W."/>
        </authorList>
    </citation>
    <scope>NUCLEOTIDE SEQUENCE [LARGE SCALE GENOMIC DNA]</scope>
    <source>
        <strain evidence="2">MT8872</strain>
    </source>
</reference>
<name>A0A7E4ZR02_PANRE</name>
<dbReference type="GO" id="GO:0016485">
    <property type="term" value="P:protein processing"/>
    <property type="evidence" value="ECO:0007669"/>
    <property type="project" value="TreeGrafter"/>
</dbReference>
<proteinExistence type="predicted"/>
<dbReference type="Pfam" id="PF01431">
    <property type="entry name" value="Peptidase_M13"/>
    <property type="match status" value="1"/>
</dbReference>
<feature type="domain" description="Peptidase M13 C-terminal" evidence="1">
    <location>
        <begin position="121"/>
        <end position="239"/>
    </location>
</feature>
<evidence type="ECO:0000313" key="2">
    <source>
        <dbReference type="Proteomes" id="UP000492821"/>
    </source>
</evidence>
<dbReference type="Proteomes" id="UP000492821">
    <property type="component" value="Unassembled WGS sequence"/>
</dbReference>
<dbReference type="PANTHER" id="PTHR11733">
    <property type="entry name" value="ZINC METALLOPROTEASE FAMILY M13 NEPRILYSIN-RELATED"/>
    <property type="match status" value="1"/>
</dbReference>
<organism evidence="2 3">
    <name type="scientific">Panagrellus redivivus</name>
    <name type="common">Microworm</name>
    <dbReference type="NCBI Taxonomy" id="6233"/>
    <lineage>
        <taxon>Eukaryota</taxon>
        <taxon>Metazoa</taxon>
        <taxon>Ecdysozoa</taxon>
        <taxon>Nematoda</taxon>
        <taxon>Chromadorea</taxon>
        <taxon>Rhabditida</taxon>
        <taxon>Tylenchina</taxon>
        <taxon>Panagrolaimomorpha</taxon>
        <taxon>Panagrolaimoidea</taxon>
        <taxon>Panagrolaimidae</taxon>
        <taxon>Panagrellus</taxon>
    </lineage>
</organism>
<dbReference type="InterPro" id="IPR018497">
    <property type="entry name" value="Peptidase_M13_C"/>
</dbReference>
<accession>A0A7E4ZR02</accession>